<protein>
    <submittedName>
        <fullName evidence="1">DNA-binding MltR family transcriptional regulator</fullName>
    </submittedName>
</protein>
<dbReference type="EMBL" id="JAUSWA010000044">
    <property type="protein sequence ID" value="MDQ0496789.1"/>
    <property type="molecule type" value="Genomic_DNA"/>
</dbReference>
<organism evidence="1 2">
    <name type="scientific">Paenibacillus brasilensis</name>
    <dbReference type="NCBI Taxonomy" id="128574"/>
    <lineage>
        <taxon>Bacteria</taxon>
        <taxon>Bacillati</taxon>
        <taxon>Bacillota</taxon>
        <taxon>Bacilli</taxon>
        <taxon>Bacillales</taxon>
        <taxon>Paenibacillaceae</taxon>
        <taxon>Paenibacillus</taxon>
    </lineage>
</organism>
<dbReference type="InterPro" id="IPR038026">
    <property type="entry name" value="MtlR-like_sf"/>
</dbReference>
<comment type="caution">
    <text evidence="1">The sequence shown here is derived from an EMBL/GenBank/DDBJ whole genome shotgun (WGS) entry which is preliminary data.</text>
</comment>
<evidence type="ECO:0000313" key="2">
    <source>
        <dbReference type="Proteomes" id="UP001242811"/>
    </source>
</evidence>
<dbReference type="RefSeq" id="WP_152378958.1">
    <property type="nucleotide sequence ID" value="NZ_CP045298.1"/>
</dbReference>
<keyword evidence="1" id="KW-0238">DNA-binding</keyword>
<dbReference type="Gene3D" id="1.20.120.330">
    <property type="entry name" value="Nucleotidyltransferases domain 2"/>
    <property type="match status" value="1"/>
</dbReference>
<name>A0ABU0L681_9BACL</name>
<gene>
    <name evidence="1" type="ORF">QOZ95_004989</name>
</gene>
<keyword evidence="2" id="KW-1185">Reference proteome</keyword>
<sequence>MLETEGENYFQIILRAHLYIEFEMTEILKSKLMHPEERGDKLNFSVTLKVLLAVGAIPLELKGPINFLNRIRNKYAHELDFQFSEETFRKFVDTFTEKFKAGFVCSMGSTYRLQVDR</sequence>
<dbReference type="SUPFAM" id="SSF158668">
    <property type="entry name" value="MtlR-like"/>
    <property type="match status" value="1"/>
</dbReference>
<dbReference type="GO" id="GO:0003677">
    <property type="term" value="F:DNA binding"/>
    <property type="evidence" value="ECO:0007669"/>
    <property type="project" value="UniProtKB-KW"/>
</dbReference>
<evidence type="ECO:0000313" key="1">
    <source>
        <dbReference type="EMBL" id="MDQ0496789.1"/>
    </source>
</evidence>
<accession>A0ABU0L681</accession>
<proteinExistence type="predicted"/>
<reference evidence="1 2" key="1">
    <citation type="submission" date="2023-07" db="EMBL/GenBank/DDBJ databases">
        <title>Genomic Encyclopedia of Type Strains, Phase IV (KMG-IV): sequencing the most valuable type-strain genomes for metagenomic binning, comparative biology and taxonomic classification.</title>
        <authorList>
            <person name="Goeker M."/>
        </authorList>
    </citation>
    <scope>NUCLEOTIDE SEQUENCE [LARGE SCALE GENOMIC DNA]</scope>
    <source>
        <strain evidence="1 2">DSM 14914</strain>
    </source>
</reference>
<dbReference type="Proteomes" id="UP001242811">
    <property type="component" value="Unassembled WGS sequence"/>
</dbReference>